<comment type="similarity">
    <text evidence="4">Belongs to the BamB family.</text>
</comment>
<dbReference type="HAMAP" id="MF_00923">
    <property type="entry name" value="OM_assembly_BamB"/>
    <property type="match status" value="1"/>
</dbReference>
<dbReference type="InterPro" id="IPR011047">
    <property type="entry name" value="Quinoprotein_ADH-like_sf"/>
</dbReference>
<keyword evidence="3 4" id="KW-0998">Cell outer membrane</keyword>
<dbReference type="PANTHER" id="PTHR34512:SF30">
    <property type="entry name" value="OUTER MEMBRANE PROTEIN ASSEMBLY FACTOR BAMB"/>
    <property type="match status" value="1"/>
</dbReference>
<dbReference type="GO" id="GO:0043165">
    <property type="term" value="P:Gram-negative-bacterium-type cell outer membrane assembly"/>
    <property type="evidence" value="ECO:0007669"/>
    <property type="project" value="UniProtKB-UniRule"/>
</dbReference>
<organism evidence="7 8">
    <name type="scientific">Deefgea piscis</name>
    <dbReference type="NCBI Taxonomy" id="2739061"/>
    <lineage>
        <taxon>Bacteria</taxon>
        <taxon>Pseudomonadati</taxon>
        <taxon>Pseudomonadota</taxon>
        <taxon>Betaproteobacteria</taxon>
        <taxon>Neisseriales</taxon>
        <taxon>Chitinibacteraceae</taxon>
        <taxon>Deefgea</taxon>
    </lineage>
</organism>
<dbReference type="InterPro" id="IPR015943">
    <property type="entry name" value="WD40/YVTN_repeat-like_dom_sf"/>
</dbReference>
<keyword evidence="8" id="KW-1185">Reference proteome</keyword>
<feature type="domain" description="Pyrrolo-quinoline quinone repeat" evidence="6">
    <location>
        <begin position="70"/>
        <end position="300"/>
    </location>
</feature>
<dbReference type="InterPro" id="IPR017687">
    <property type="entry name" value="BamB"/>
</dbReference>
<dbReference type="EMBL" id="CP054143">
    <property type="protein sequence ID" value="QKJ65347.1"/>
    <property type="molecule type" value="Genomic_DNA"/>
</dbReference>
<comment type="subcellular location">
    <subcellularLocation>
        <location evidence="4">Cell outer membrane</location>
        <topology evidence="4">Lipid-anchor</topology>
    </subcellularLocation>
</comment>
<evidence type="ECO:0000256" key="4">
    <source>
        <dbReference type="HAMAP-Rule" id="MF_00923"/>
    </source>
</evidence>
<dbReference type="InterPro" id="IPR002372">
    <property type="entry name" value="PQQ_rpt_dom"/>
</dbReference>
<comment type="subunit">
    <text evidence="4">Part of the Bam complex.</text>
</comment>
<evidence type="ECO:0000256" key="3">
    <source>
        <dbReference type="ARBA" id="ARBA00023237"/>
    </source>
</evidence>
<dbReference type="Gene3D" id="2.130.10.10">
    <property type="entry name" value="YVTN repeat-like/Quinoprotein amine dehydrogenase"/>
    <property type="match status" value="1"/>
</dbReference>
<dbReference type="InterPro" id="IPR018391">
    <property type="entry name" value="PQQ_b-propeller_rpt"/>
</dbReference>
<feature type="signal peptide" evidence="5">
    <location>
        <begin position="1"/>
        <end position="24"/>
    </location>
</feature>
<keyword evidence="4" id="KW-0449">Lipoprotein</keyword>
<keyword evidence="1 4" id="KW-0732">Signal</keyword>
<dbReference type="PROSITE" id="PS51257">
    <property type="entry name" value="PROKAR_LIPOPROTEIN"/>
    <property type="match status" value="1"/>
</dbReference>
<dbReference type="GO" id="GO:0009279">
    <property type="term" value="C:cell outer membrane"/>
    <property type="evidence" value="ECO:0007669"/>
    <property type="project" value="UniProtKB-SubCell"/>
</dbReference>
<evidence type="ECO:0000259" key="6">
    <source>
        <dbReference type="Pfam" id="PF13360"/>
    </source>
</evidence>
<sequence length="374" mass="39607">MKCLRPLLLLSVFSISACSTTSNAPEPAKLPVVTTTANIKIDWKSAVGGKTEYRFQPAFNGELIAAVGGDNELALFERANGKKRWQIKIAQPVAGGVGISGGVIAVGSSNGDVLTYDLNGQPIWSAKVTSEVISAPVVSDDLVIVRSGDGKVSAFSADKGELKWIYQRPQPALLLRNYAPPVVADGVVYVGQAAGRLTAISIADGRVLWEAPVALPRGASELERVTDIVAPPVVRGDMVCAVAFQGRVACLGAKQGNLLWTREISSWTGLAIDSQNVYVTDAKGQINAFERTTGRSIWRQDLLANRLISAPAILAGNILVGDLDGYIHVVNPEDGRFVGQLPTDGGRIYLAPQSDSSQAIVQTGKGSIYLLSTQ</sequence>
<evidence type="ECO:0000256" key="2">
    <source>
        <dbReference type="ARBA" id="ARBA00023136"/>
    </source>
</evidence>
<accession>A0A6M8SU20</accession>
<dbReference type="SUPFAM" id="SSF50998">
    <property type="entry name" value="Quinoprotein alcohol dehydrogenase-like"/>
    <property type="match status" value="1"/>
</dbReference>
<name>A0A6M8SU20_9NEIS</name>
<dbReference type="PANTHER" id="PTHR34512">
    <property type="entry name" value="CELL SURFACE PROTEIN"/>
    <property type="match status" value="1"/>
</dbReference>
<keyword evidence="4" id="KW-0564">Palmitate</keyword>
<evidence type="ECO:0000313" key="7">
    <source>
        <dbReference type="EMBL" id="QKJ65347.1"/>
    </source>
</evidence>
<keyword evidence="2 4" id="KW-0472">Membrane</keyword>
<dbReference type="GO" id="GO:0051205">
    <property type="term" value="P:protein insertion into membrane"/>
    <property type="evidence" value="ECO:0007669"/>
    <property type="project" value="UniProtKB-UniRule"/>
</dbReference>
<dbReference type="Proteomes" id="UP000504844">
    <property type="component" value="Chromosome"/>
</dbReference>
<dbReference type="RefSeq" id="WP_173531857.1">
    <property type="nucleotide sequence ID" value="NZ_CP054143.1"/>
</dbReference>
<feature type="chain" id="PRO_5027195917" description="Outer membrane protein assembly factor BamB" evidence="5">
    <location>
        <begin position="25"/>
        <end position="374"/>
    </location>
</feature>
<dbReference type="KEGG" id="dee:HQN60_00540"/>
<proteinExistence type="inferred from homology"/>
<reference evidence="7 8" key="1">
    <citation type="submission" date="2020-05" db="EMBL/GenBank/DDBJ databases">
        <title>Complete genome sequence of Deefgea sp. D17.</title>
        <authorList>
            <person name="Bae J.-W."/>
            <person name="Han J.E."/>
        </authorList>
    </citation>
    <scope>NUCLEOTIDE SEQUENCE [LARGE SCALE GENOMIC DNA]</scope>
    <source>
        <strain evidence="7 8">D17</strain>
    </source>
</reference>
<dbReference type="AlphaFoldDB" id="A0A6M8SU20"/>
<evidence type="ECO:0000256" key="1">
    <source>
        <dbReference type="ARBA" id="ARBA00022729"/>
    </source>
</evidence>
<protein>
    <recommendedName>
        <fullName evidence="4">Outer membrane protein assembly factor BamB</fullName>
    </recommendedName>
</protein>
<dbReference type="NCBIfam" id="TIGR03300">
    <property type="entry name" value="assembly_YfgL"/>
    <property type="match status" value="1"/>
</dbReference>
<comment type="function">
    <text evidence="4">Part of the outer membrane protein assembly complex, which is involved in assembly and insertion of beta-barrel proteins into the outer membrane.</text>
</comment>
<evidence type="ECO:0000313" key="8">
    <source>
        <dbReference type="Proteomes" id="UP000504844"/>
    </source>
</evidence>
<dbReference type="Pfam" id="PF13360">
    <property type="entry name" value="PQQ_2"/>
    <property type="match status" value="1"/>
</dbReference>
<dbReference type="SMART" id="SM00564">
    <property type="entry name" value="PQQ"/>
    <property type="match status" value="5"/>
</dbReference>
<gene>
    <name evidence="4 7" type="primary">bamB</name>
    <name evidence="7" type="ORF">HQN60_00540</name>
</gene>
<evidence type="ECO:0000256" key="5">
    <source>
        <dbReference type="SAM" id="SignalP"/>
    </source>
</evidence>